<dbReference type="Proteomes" id="UP000276133">
    <property type="component" value="Unassembled WGS sequence"/>
</dbReference>
<protein>
    <submittedName>
        <fullName evidence="1">Uncharacterized protein</fullName>
    </submittedName>
</protein>
<proteinExistence type="predicted"/>
<dbReference type="EMBL" id="REGN01009405">
    <property type="protein sequence ID" value="RNA01223.1"/>
    <property type="molecule type" value="Genomic_DNA"/>
</dbReference>
<evidence type="ECO:0000313" key="1">
    <source>
        <dbReference type="EMBL" id="RNA01223.1"/>
    </source>
</evidence>
<reference evidence="1 2" key="1">
    <citation type="journal article" date="2018" name="Sci. Rep.">
        <title>Genomic signatures of local adaptation to the degree of environmental predictability in rotifers.</title>
        <authorList>
            <person name="Franch-Gras L."/>
            <person name="Hahn C."/>
            <person name="Garcia-Roger E.M."/>
            <person name="Carmona M.J."/>
            <person name="Serra M."/>
            <person name="Gomez A."/>
        </authorList>
    </citation>
    <scope>NUCLEOTIDE SEQUENCE [LARGE SCALE GENOMIC DNA]</scope>
    <source>
        <strain evidence="1">HYR1</strain>
    </source>
</reference>
<accession>A0A3M7PQA0</accession>
<comment type="caution">
    <text evidence="1">The sequence shown here is derived from an EMBL/GenBank/DDBJ whole genome shotgun (WGS) entry which is preliminary data.</text>
</comment>
<evidence type="ECO:0000313" key="2">
    <source>
        <dbReference type="Proteomes" id="UP000276133"/>
    </source>
</evidence>
<name>A0A3M7PQA0_BRAPC</name>
<dbReference type="AlphaFoldDB" id="A0A3M7PQA0"/>
<organism evidence="1 2">
    <name type="scientific">Brachionus plicatilis</name>
    <name type="common">Marine rotifer</name>
    <name type="synonym">Brachionus muelleri</name>
    <dbReference type="NCBI Taxonomy" id="10195"/>
    <lineage>
        <taxon>Eukaryota</taxon>
        <taxon>Metazoa</taxon>
        <taxon>Spiralia</taxon>
        <taxon>Gnathifera</taxon>
        <taxon>Rotifera</taxon>
        <taxon>Eurotatoria</taxon>
        <taxon>Monogononta</taxon>
        <taxon>Pseudotrocha</taxon>
        <taxon>Ploima</taxon>
        <taxon>Brachionidae</taxon>
        <taxon>Brachionus</taxon>
    </lineage>
</organism>
<sequence length="134" mass="15301">MLLFENIQGIEYWRISGEKQIESVKEVVGTDVEPKAQGRPERLKKASRRVYHFIKLFTLIFGLILSRNQIIQVSMVSSRLPLIVCNYFAKNNLKKAQATSKPSETIFLYRLQSLKSSSSIESCDTGEPVIIYSN</sequence>
<gene>
    <name evidence="1" type="ORF">BpHYR1_027364</name>
</gene>
<keyword evidence="2" id="KW-1185">Reference proteome</keyword>